<keyword evidence="4 10" id="KW-0812">Transmembrane</keyword>
<evidence type="ECO:0000313" key="11">
    <source>
        <dbReference type="EMBL" id="OIQ82908.1"/>
    </source>
</evidence>
<evidence type="ECO:0000256" key="1">
    <source>
        <dbReference type="ARBA" id="ARBA00004162"/>
    </source>
</evidence>
<evidence type="ECO:0000256" key="10">
    <source>
        <dbReference type="SAM" id="Phobius"/>
    </source>
</evidence>
<keyword evidence="6 10" id="KW-1133">Transmembrane helix</keyword>
<keyword evidence="5" id="KW-0653">Protein transport</keyword>
<accession>A0A1J5QSS7</accession>
<comment type="caution">
    <text evidence="11">The sequence shown here is derived from an EMBL/GenBank/DDBJ whole genome shotgun (WGS) entry which is preliminary data.</text>
</comment>
<evidence type="ECO:0000256" key="5">
    <source>
        <dbReference type="ARBA" id="ARBA00022927"/>
    </source>
</evidence>
<dbReference type="NCBIfam" id="NF001854">
    <property type="entry name" value="PRK00575.1"/>
    <property type="match status" value="1"/>
</dbReference>
<organism evidence="11">
    <name type="scientific">mine drainage metagenome</name>
    <dbReference type="NCBI Taxonomy" id="410659"/>
    <lineage>
        <taxon>unclassified sequences</taxon>
        <taxon>metagenomes</taxon>
        <taxon>ecological metagenomes</taxon>
    </lineage>
</organism>
<name>A0A1J5QSS7_9ZZZZ</name>
<dbReference type="PANTHER" id="PTHR42982">
    <property type="entry name" value="SEC-INDEPENDENT PROTEIN TRANSLOCASE PROTEIN TATA"/>
    <property type="match status" value="1"/>
</dbReference>
<evidence type="ECO:0000256" key="4">
    <source>
        <dbReference type="ARBA" id="ARBA00022692"/>
    </source>
</evidence>
<feature type="region of interest" description="Disordered" evidence="9">
    <location>
        <begin position="44"/>
        <end position="69"/>
    </location>
</feature>
<dbReference type="GO" id="GO:0043953">
    <property type="term" value="P:protein transport by the Tat complex"/>
    <property type="evidence" value="ECO:0007669"/>
    <property type="project" value="InterPro"/>
</dbReference>
<keyword evidence="3" id="KW-1003">Cell membrane</keyword>
<dbReference type="InterPro" id="IPR006312">
    <property type="entry name" value="TatA/E"/>
</dbReference>
<dbReference type="Gene3D" id="1.20.5.3310">
    <property type="match status" value="1"/>
</dbReference>
<dbReference type="GO" id="GO:0005886">
    <property type="term" value="C:plasma membrane"/>
    <property type="evidence" value="ECO:0007669"/>
    <property type="project" value="UniProtKB-SubCell"/>
</dbReference>
<evidence type="ECO:0000256" key="7">
    <source>
        <dbReference type="ARBA" id="ARBA00023010"/>
    </source>
</evidence>
<evidence type="ECO:0000256" key="2">
    <source>
        <dbReference type="ARBA" id="ARBA00022448"/>
    </source>
</evidence>
<comment type="subcellular location">
    <subcellularLocation>
        <location evidence="1">Cell membrane</location>
        <topology evidence="1">Single-pass membrane protein</topology>
    </subcellularLocation>
</comment>
<evidence type="ECO:0000256" key="9">
    <source>
        <dbReference type="SAM" id="MobiDB-lite"/>
    </source>
</evidence>
<proteinExistence type="inferred from homology"/>
<dbReference type="Pfam" id="PF02416">
    <property type="entry name" value="TatA_B_E"/>
    <property type="match status" value="1"/>
</dbReference>
<gene>
    <name evidence="11" type="primary">tatA_13</name>
    <name evidence="11" type="ORF">GALL_353070</name>
</gene>
<keyword evidence="2" id="KW-0813">Transport</keyword>
<reference evidence="11" key="1">
    <citation type="submission" date="2016-10" db="EMBL/GenBank/DDBJ databases">
        <title>Sequence of Gallionella enrichment culture.</title>
        <authorList>
            <person name="Poehlein A."/>
            <person name="Muehling M."/>
            <person name="Daniel R."/>
        </authorList>
    </citation>
    <scope>NUCLEOTIDE SEQUENCE</scope>
</reference>
<dbReference type="HAMAP" id="MF_00236">
    <property type="entry name" value="TatA_E"/>
    <property type="match status" value="1"/>
</dbReference>
<sequence>MFRNGLEPVHVLIVLIVLVLMFGAKRLPDMAKSVGQSMKIFKNEMKDLREDTPTAPSAPPADPTPSDKV</sequence>
<evidence type="ECO:0000256" key="6">
    <source>
        <dbReference type="ARBA" id="ARBA00022989"/>
    </source>
</evidence>
<dbReference type="PANTHER" id="PTHR42982:SF8">
    <property type="entry name" value="SEC-INDEPENDENT PROTEIN TRANSLOCASE PROTEIN TATA"/>
    <property type="match status" value="1"/>
</dbReference>
<feature type="transmembrane region" description="Helical" evidence="10">
    <location>
        <begin position="6"/>
        <end position="24"/>
    </location>
</feature>
<dbReference type="NCBIfam" id="TIGR01411">
    <property type="entry name" value="tatAE"/>
    <property type="match status" value="1"/>
</dbReference>
<evidence type="ECO:0000256" key="3">
    <source>
        <dbReference type="ARBA" id="ARBA00022475"/>
    </source>
</evidence>
<protein>
    <submittedName>
        <fullName evidence="11">Sec-independent protein translocase protein TatA</fullName>
    </submittedName>
</protein>
<keyword evidence="7" id="KW-0811">Translocation</keyword>
<evidence type="ECO:0000256" key="8">
    <source>
        <dbReference type="ARBA" id="ARBA00023136"/>
    </source>
</evidence>
<dbReference type="EMBL" id="MLJW01000755">
    <property type="protein sequence ID" value="OIQ82908.1"/>
    <property type="molecule type" value="Genomic_DNA"/>
</dbReference>
<dbReference type="InterPro" id="IPR003369">
    <property type="entry name" value="TatA/B/E"/>
</dbReference>
<dbReference type="AlphaFoldDB" id="A0A1J5QSS7"/>
<keyword evidence="8 10" id="KW-0472">Membrane</keyword>